<feature type="coiled-coil region" evidence="1">
    <location>
        <begin position="2"/>
        <end position="29"/>
    </location>
</feature>
<sequence>MKRETEKTVQELLRELRELDLQGKNQIRKLDVDQQGNILLDRNNRFDVEWYENDENYDVVDYEKESSD</sequence>
<comment type="caution">
    <text evidence="2">The sequence shown here is derived from an EMBL/GenBank/DDBJ whole genome shotgun (WGS) entry which is preliminary data.</text>
</comment>
<gene>
    <name evidence="2" type="ORF">SD77_3608</name>
</gene>
<accession>A0ABR5ANH5</accession>
<protein>
    <submittedName>
        <fullName evidence="2">Uncharacterized protein</fullName>
    </submittedName>
</protein>
<dbReference type="Proteomes" id="UP000031982">
    <property type="component" value="Unassembled WGS sequence"/>
</dbReference>
<dbReference type="RefSeq" id="WP_041114705.1">
    <property type="nucleotide sequence ID" value="NZ_CP082369.1"/>
</dbReference>
<evidence type="ECO:0000313" key="3">
    <source>
        <dbReference type="Proteomes" id="UP000031982"/>
    </source>
</evidence>
<reference evidence="2 3" key="1">
    <citation type="submission" date="2015-01" db="EMBL/GenBank/DDBJ databases">
        <title>Genome Assembly of Bacillus badius MTCC 1458.</title>
        <authorList>
            <person name="Verma A."/>
            <person name="Khatri I."/>
            <person name="Mual P."/>
            <person name="Subramanian S."/>
            <person name="Krishnamurthi S."/>
        </authorList>
    </citation>
    <scope>NUCLEOTIDE SEQUENCE [LARGE SCALE GENOMIC DNA]</scope>
    <source>
        <strain evidence="2 3">MTCC 1458</strain>
    </source>
</reference>
<dbReference type="EMBL" id="JXLP01000043">
    <property type="protein sequence ID" value="KIL71887.1"/>
    <property type="molecule type" value="Genomic_DNA"/>
</dbReference>
<name>A0ABR5ANH5_BACBA</name>
<evidence type="ECO:0000256" key="1">
    <source>
        <dbReference type="SAM" id="Coils"/>
    </source>
</evidence>
<organism evidence="2 3">
    <name type="scientific">Bacillus badius</name>
    <dbReference type="NCBI Taxonomy" id="1455"/>
    <lineage>
        <taxon>Bacteria</taxon>
        <taxon>Bacillati</taxon>
        <taxon>Bacillota</taxon>
        <taxon>Bacilli</taxon>
        <taxon>Bacillales</taxon>
        <taxon>Bacillaceae</taxon>
        <taxon>Pseudobacillus</taxon>
    </lineage>
</organism>
<evidence type="ECO:0000313" key="2">
    <source>
        <dbReference type="EMBL" id="KIL71887.1"/>
    </source>
</evidence>
<keyword evidence="3" id="KW-1185">Reference proteome</keyword>
<proteinExistence type="predicted"/>
<dbReference type="GeneID" id="92778982"/>
<keyword evidence="1" id="KW-0175">Coiled coil</keyword>